<feature type="region of interest" description="Disordered" evidence="1">
    <location>
        <begin position="459"/>
        <end position="490"/>
    </location>
</feature>
<dbReference type="Proteomes" id="UP000005459">
    <property type="component" value="Unassembled WGS sequence"/>
</dbReference>
<dbReference type="InterPro" id="IPR051533">
    <property type="entry name" value="WaaL-like"/>
</dbReference>
<feature type="transmembrane region" description="Helical" evidence="2">
    <location>
        <begin position="433"/>
        <end position="452"/>
    </location>
</feature>
<dbReference type="AlphaFoldDB" id="F9U642"/>
<evidence type="ECO:0000256" key="1">
    <source>
        <dbReference type="SAM" id="MobiDB-lite"/>
    </source>
</evidence>
<feature type="transmembrane region" description="Helical" evidence="2">
    <location>
        <begin position="21"/>
        <end position="47"/>
    </location>
</feature>
<feature type="transmembrane region" description="Helical" evidence="2">
    <location>
        <begin position="212"/>
        <end position="230"/>
    </location>
</feature>
<dbReference type="PATRIC" id="fig|768671.3.peg.439"/>
<feature type="transmembrane region" description="Helical" evidence="2">
    <location>
        <begin position="410"/>
        <end position="427"/>
    </location>
</feature>
<keyword evidence="2" id="KW-0472">Membrane</keyword>
<protein>
    <recommendedName>
        <fullName evidence="5">O-antigen polymerase</fullName>
    </recommendedName>
</protein>
<feature type="transmembrane region" description="Helical" evidence="2">
    <location>
        <begin position="84"/>
        <end position="102"/>
    </location>
</feature>
<feature type="transmembrane region" description="Helical" evidence="2">
    <location>
        <begin position="53"/>
        <end position="72"/>
    </location>
</feature>
<dbReference type="PANTHER" id="PTHR37422">
    <property type="entry name" value="TEICHURONIC ACID BIOSYNTHESIS PROTEIN TUAE"/>
    <property type="match status" value="1"/>
</dbReference>
<feature type="transmembrane region" description="Helical" evidence="2">
    <location>
        <begin position="242"/>
        <end position="259"/>
    </location>
</feature>
<dbReference type="PANTHER" id="PTHR37422:SF23">
    <property type="entry name" value="TEICHURONIC ACID BIOSYNTHESIS PROTEIN TUAE"/>
    <property type="match status" value="1"/>
</dbReference>
<feature type="transmembrane region" description="Helical" evidence="2">
    <location>
        <begin position="265"/>
        <end position="283"/>
    </location>
</feature>
<feature type="compositionally biased region" description="Basic and acidic residues" evidence="1">
    <location>
        <begin position="477"/>
        <end position="490"/>
    </location>
</feature>
<gene>
    <name evidence="3" type="ORF">ThimaDRAFT_0393</name>
</gene>
<feature type="transmembrane region" description="Helical" evidence="2">
    <location>
        <begin position="295"/>
        <end position="318"/>
    </location>
</feature>
<dbReference type="OrthoDB" id="9783389at2"/>
<dbReference type="STRING" id="768671.ThimaDRAFT_0393"/>
<dbReference type="RefSeq" id="WP_007191271.1">
    <property type="nucleotide sequence ID" value="NZ_AFWV01000001.1"/>
</dbReference>
<sequence length="490" mass="53105">MKTHRDDGLVRTAIPSESTPVPSALAWLQVWVIGSVAAVLMVMMGGVHPGPRALAGAAITGLFFLTWTWRLARGSGADHRDRGWLWVWLAVSGWVGLQLLPLPRAVFDWIGAYPLDLLAQYSELPITRLSPNISATLGYWGMFTTYWAAASLVAALPRRQLAVLVGILVALVFAEALYGFIAHMGRFETVLGLWPAPANHGVVVGTFWNRNHLAGLLALGWSLGIAYLLFGTRMRPVRVHEVRYLLVLIFSLVMALALFNSLSRLGTASALFGLFVFVLLARANRVGRVAGLERLWLFSAGLVALGLAIAFGLAPLLLRYSTVVTDTGRLEALLPLGHLPAKTWIAGAGAGGFEDIFKLVQPASLAPTFDYLHNDWVQFVLEFGVLGTVLVSSALVVWWWRAWPSRLNRLRAGAAGGIAAIALHSLGDFNLQIPGTAFVFWVVVGVVCNRALEREDAALSDAKARSRASGVGPAPFEGRRGARGSRDPRR</sequence>
<dbReference type="EMBL" id="AFWV01000001">
    <property type="protein sequence ID" value="EGV20615.1"/>
    <property type="molecule type" value="Genomic_DNA"/>
</dbReference>
<keyword evidence="2" id="KW-0812">Transmembrane</keyword>
<name>F9U642_9GAMM</name>
<feature type="transmembrane region" description="Helical" evidence="2">
    <location>
        <begin position="161"/>
        <end position="181"/>
    </location>
</feature>
<keyword evidence="4" id="KW-1185">Reference proteome</keyword>
<dbReference type="eggNOG" id="COG3307">
    <property type="taxonomic scope" value="Bacteria"/>
</dbReference>
<evidence type="ECO:0000256" key="2">
    <source>
        <dbReference type="SAM" id="Phobius"/>
    </source>
</evidence>
<evidence type="ECO:0000313" key="4">
    <source>
        <dbReference type="Proteomes" id="UP000005459"/>
    </source>
</evidence>
<keyword evidence="2" id="KW-1133">Transmembrane helix</keyword>
<evidence type="ECO:0000313" key="3">
    <source>
        <dbReference type="EMBL" id="EGV20615.1"/>
    </source>
</evidence>
<accession>F9U642</accession>
<proteinExistence type="predicted"/>
<feature type="transmembrane region" description="Helical" evidence="2">
    <location>
        <begin position="376"/>
        <end position="398"/>
    </location>
</feature>
<organism evidence="3 4">
    <name type="scientific">Thiocapsa marina 5811</name>
    <dbReference type="NCBI Taxonomy" id="768671"/>
    <lineage>
        <taxon>Bacteria</taxon>
        <taxon>Pseudomonadati</taxon>
        <taxon>Pseudomonadota</taxon>
        <taxon>Gammaproteobacteria</taxon>
        <taxon>Chromatiales</taxon>
        <taxon>Chromatiaceae</taxon>
        <taxon>Thiocapsa</taxon>
    </lineage>
</organism>
<evidence type="ECO:0008006" key="5">
    <source>
        <dbReference type="Google" id="ProtNLM"/>
    </source>
</evidence>
<reference evidence="3 4" key="1">
    <citation type="submission" date="2011-06" db="EMBL/GenBank/DDBJ databases">
        <title>The draft genome of Thiocapsa marina 5811.</title>
        <authorList>
            <consortium name="US DOE Joint Genome Institute (JGI-PGF)"/>
            <person name="Lucas S."/>
            <person name="Han J."/>
            <person name="Cheng J.-F."/>
            <person name="Goodwin L."/>
            <person name="Pitluck S."/>
            <person name="Peters L."/>
            <person name="Land M.L."/>
            <person name="Hauser L."/>
            <person name="Vogl K."/>
            <person name="Liu Z."/>
            <person name="Imhoff J."/>
            <person name="Thiel V."/>
            <person name="Frigaard N.-U."/>
            <person name="Bryant D."/>
            <person name="Woyke T.J."/>
        </authorList>
    </citation>
    <scope>NUCLEOTIDE SEQUENCE [LARGE SCALE GENOMIC DNA]</scope>
    <source>
        <strain evidence="3 4">5811</strain>
    </source>
</reference>
<feature type="transmembrane region" description="Helical" evidence="2">
    <location>
        <begin position="137"/>
        <end position="156"/>
    </location>
</feature>